<keyword evidence="5 7" id="KW-0472">Membrane</keyword>
<feature type="transmembrane region" description="Helical" evidence="7">
    <location>
        <begin position="248"/>
        <end position="269"/>
    </location>
</feature>
<evidence type="ECO:0000313" key="10">
    <source>
        <dbReference type="Proteomes" id="UP000009154"/>
    </source>
</evidence>
<feature type="transmembrane region" description="Helical" evidence="7">
    <location>
        <begin position="133"/>
        <end position="151"/>
    </location>
</feature>
<dbReference type="PANTHER" id="PTHR42718">
    <property type="entry name" value="MAJOR FACILITATOR SUPERFAMILY MULTIDRUG TRANSPORTER MFSC"/>
    <property type="match status" value="1"/>
</dbReference>
<accession>H6MYA2</accession>
<keyword evidence="3 7" id="KW-0812">Transmembrane</keyword>
<feature type="transmembrane region" description="Helical" evidence="7">
    <location>
        <begin position="38"/>
        <end position="57"/>
    </location>
</feature>
<evidence type="ECO:0000259" key="8">
    <source>
        <dbReference type="PROSITE" id="PS50850"/>
    </source>
</evidence>
<keyword evidence="4 7" id="KW-1133">Transmembrane helix</keyword>
<dbReference type="AlphaFoldDB" id="H6MYA2"/>
<evidence type="ECO:0000256" key="6">
    <source>
        <dbReference type="SAM" id="MobiDB-lite"/>
    </source>
</evidence>
<feature type="region of interest" description="Disordered" evidence="6">
    <location>
        <begin position="421"/>
        <end position="447"/>
    </location>
</feature>
<feature type="transmembrane region" description="Helical" evidence="7">
    <location>
        <begin position="69"/>
        <end position="92"/>
    </location>
</feature>
<evidence type="ECO:0000256" key="1">
    <source>
        <dbReference type="ARBA" id="ARBA00004651"/>
    </source>
</evidence>
<dbReference type="STRING" id="1112204.GPOL_c33150"/>
<dbReference type="EMBL" id="CP003119">
    <property type="protein sequence ID" value="AFA74329.1"/>
    <property type="molecule type" value="Genomic_DNA"/>
</dbReference>
<name>H6MYA2_GORPV</name>
<gene>
    <name evidence="9" type="ordered locus">GPOL_c33150</name>
</gene>
<feature type="compositionally biased region" description="Low complexity" evidence="6">
    <location>
        <begin position="432"/>
        <end position="445"/>
    </location>
</feature>
<evidence type="ECO:0000256" key="5">
    <source>
        <dbReference type="ARBA" id="ARBA00023136"/>
    </source>
</evidence>
<evidence type="ECO:0000313" key="9">
    <source>
        <dbReference type="EMBL" id="AFA74329.1"/>
    </source>
</evidence>
<dbReference type="GO" id="GO:0022857">
    <property type="term" value="F:transmembrane transporter activity"/>
    <property type="evidence" value="ECO:0007669"/>
    <property type="project" value="InterPro"/>
</dbReference>
<dbReference type="Gene3D" id="1.20.1250.20">
    <property type="entry name" value="MFS general substrate transporter like domains"/>
    <property type="match status" value="1"/>
</dbReference>
<evidence type="ECO:0000256" key="2">
    <source>
        <dbReference type="ARBA" id="ARBA00022448"/>
    </source>
</evidence>
<dbReference type="KEGG" id="gpo:GPOL_c33150"/>
<dbReference type="PROSITE" id="PS50850">
    <property type="entry name" value="MFS"/>
    <property type="match status" value="1"/>
</dbReference>
<feature type="transmembrane region" description="Helical" evidence="7">
    <location>
        <begin position="302"/>
        <end position="321"/>
    </location>
</feature>
<evidence type="ECO:0000256" key="3">
    <source>
        <dbReference type="ARBA" id="ARBA00022692"/>
    </source>
</evidence>
<dbReference type="HOGENOM" id="CLU_001265_62_1_11"/>
<keyword evidence="10" id="KW-1185">Reference proteome</keyword>
<dbReference type="GO" id="GO:0005886">
    <property type="term" value="C:plasma membrane"/>
    <property type="evidence" value="ECO:0007669"/>
    <property type="project" value="UniProtKB-SubCell"/>
</dbReference>
<organism evidence="9 10">
    <name type="scientific">Gordonia polyisoprenivorans (strain DSM 44266 / VH2)</name>
    <dbReference type="NCBI Taxonomy" id="1112204"/>
    <lineage>
        <taxon>Bacteria</taxon>
        <taxon>Bacillati</taxon>
        <taxon>Actinomycetota</taxon>
        <taxon>Actinomycetes</taxon>
        <taxon>Mycobacteriales</taxon>
        <taxon>Gordoniaceae</taxon>
        <taxon>Gordonia</taxon>
    </lineage>
</organism>
<feature type="transmembrane region" description="Helical" evidence="7">
    <location>
        <begin position="213"/>
        <end position="236"/>
    </location>
</feature>
<dbReference type="eggNOG" id="COG2223">
    <property type="taxonomic scope" value="Bacteria"/>
</dbReference>
<feature type="domain" description="Major facilitator superfamily (MFS) profile" evidence="8">
    <location>
        <begin position="3"/>
        <end position="394"/>
    </location>
</feature>
<dbReference type="SUPFAM" id="SSF103473">
    <property type="entry name" value="MFS general substrate transporter"/>
    <property type="match status" value="1"/>
</dbReference>
<dbReference type="PANTHER" id="PTHR42718:SF9">
    <property type="entry name" value="MAJOR FACILITATOR SUPERFAMILY MULTIDRUG TRANSPORTER MFSC"/>
    <property type="match status" value="1"/>
</dbReference>
<reference evidence="9 10" key="1">
    <citation type="journal article" date="2012" name="Appl. Environ. Microbiol.">
        <title>Involvement of two latex-clearing proteins during rubber degradation and insights into the subsequent degradation pathway revealed by the genome sequence of Gordonia polyisoprenivorans strain VH2.</title>
        <authorList>
            <person name="Hiessl S."/>
            <person name="Schuldes J."/>
            <person name="Thurmer A."/>
            <person name="Halbsguth T."/>
            <person name="Broker D."/>
            <person name="Angelov A."/>
            <person name="Liebl W."/>
            <person name="Daniel R."/>
            <person name="Steinbuchel A."/>
        </authorList>
    </citation>
    <scope>NUCLEOTIDE SEQUENCE [LARGE SCALE GENOMIC DNA]</scope>
    <source>
        <strain evidence="10">DSM 44266 / VH2</strain>
    </source>
</reference>
<keyword evidence="2" id="KW-0813">Transport</keyword>
<feature type="transmembrane region" description="Helical" evidence="7">
    <location>
        <begin position="275"/>
        <end position="295"/>
    </location>
</feature>
<sequence length="486" mass="51603">MVVWTVAVTVYFIAVLHRSSMAVAGLLAADRFHISASALSTFVVLQLLVYALMQIPVGLLVDRFGPRRVLLTGTLILTLAQLSFAFADTYVWALGSRFFVGVGDAMTFVCVLRLVTSWFPVRRIPLMTQLTGVLGQLGAVAAAVPMTWALSNLGWTHAYLVTAACGAVLLVIAAIVVRDSPQARTTSGPLLGFAGIRATLAAAWGHPGTRLGFWMHFSTQFSATVLGLLWGFPFFVEGEGQGAGAAGTLLTIMVCSIIGFGPIFAALITRHPWHRSTLVLSVVGAIAGMWTIVLAWPGSAPFWLLMLLVIVCGMGGPASMIGFDLGRTSNPVSRVGSATGIINQGGFFASLLLMAMIGIILDWRTPDGASGYPPEAFTAAMSAQYLLWASAPCRSGDTVARVGRICCARIRWCGRSNPGGRCRRHEAGRALPTDTATDTDTSAPTGIAPRTWCPRGDLVFNAGRGGHRPVRLISVRRCSSRAPGGR</sequence>
<evidence type="ECO:0000256" key="4">
    <source>
        <dbReference type="ARBA" id="ARBA00022989"/>
    </source>
</evidence>
<feature type="transmembrane region" description="Helical" evidence="7">
    <location>
        <begin position="157"/>
        <end position="177"/>
    </location>
</feature>
<feature type="transmembrane region" description="Helical" evidence="7">
    <location>
        <begin position="98"/>
        <end position="121"/>
    </location>
</feature>
<dbReference type="Proteomes" id="UP000009154">
    <property type="component" value="Chromosome"/>
</dbReference>
<comment type="subcellular location">
    <subcellularLocation>
        <location evidence="1">Cell membrane</location>
        <topology evidence="1">Multi-pass membrane protein</topology>
    </subcellularLocation>
</comment>
<dbReference type="InterPro" id="IPR020846">
    <property type="entry name" value="MFS_dom"/>
</dbReference>
<evidence type="ECO:0000256" key="7">
    <source>
        <dbReference type="SAM" id="Phobius"/>
    </source>
</evidence>
<dbReference type="InterPro" id="IPR011701">
    <property type="entry name" value="MFS"/>
</dbReference>
<feature type="transmembrane region" description="Helical" evidence="7">
    <location>
        <begin position="341"/>
        <end position="361"/>
    </location>
</feature>
<proteinExistence type="predicted"/>
<protein>
    <submittedName>
        <fullName evidence="9">Major facilitator superfamily MFS_1</fullName>
    </submittedName>
</protein>
<dbReference type="Pfam" id="PF07690">
    <property type="entry name" value="MFS_1"/>
    <property type="match status" value="1"/>
</dbReference>
<dbReference type="InterPro" id="IPR036259">
    <property type="entry name" value="MFS_trans_sf"/>
</dbReference>